<name>A0A852TVD0_9ACTN</name>
<dbReference type="RefSeq" id="WP_179644219.1">
    <property type="nucleotide sequence ID" value="NZ_BAAAYY010000004.1"/>
</dbReference>
<evidence type="ECO:0000259" key="2">
    <source>
        <dbReference type="PROSITE" id="PS50263"/>
    </source>
</evidence>
<feature type="domain" description="CN hydrolase" evidence="2">
    <location>
        <begin position="5"/>
        <end position="254"/>
    </location>
</feature>
<organism evidence="3 4">
    <name type="scientific">Spinactinospora alkalitolerans</name>
    <dbReference type="NCBI Taxonomy" id="687207"/>
    <lineage>
        <taxon>Bacteria</taxon>
        <taxon>Bacillati</taxon>
        <taxon>Actinomycetota</taxon>
        <taxon>Actinomycetes</taxon>
        <taxon>Streptosporangiales</taxon>
        <taxon>Nocardiopsidaceae</taxon>
        <taxon>Spinactinospora</taxon>
    </lineage>
</organism>
<dbReference type="SUPFAM" id="SSF56317">
    <property type="entry name" value="Carbon-nitrogen hydrolase"/>
    <property type="match status" value="1"/>
</dbReference>
<dbReference type="PROSITE" id="PS50263">
    <property type="entry name" value="CN_HYDROLASE"/>
    <property type="match status" value="1"/>
</dbReference>
<dbReference type="Gene3D" id="3.60.110.10">
    <property type="entry name" value="Carbon-nitrogen hydrolase"/>
    <property type="match status" value="1"/>
</dbReference>
<dbReference type="CDD" id="cd07197">
    <property type="entry name" value="nitrilase"/>
    <property type="match status" value="1"/>
</dbReference>
<keyword evidence="4" id="KW-1185">Reference proteome</keyword>
<proteinExistence type="predicted"/>
<dbReference type="InterPro" id="IPR003010">
    <property type="entry name" value="C-N_Hydrolase"/>
</dbReference>
<keyword evidence="1 3" id="KW-0378">Hydrolase</keyword>
<reference evidence="3 4" key="1">
    <citation type="submission" date="2020-07" db="EMBL/GenBank/DDBJ databases">
        <title>Sequencing the genomes of 1000 actinobacteria strains.</title>
        <authorList>
            <person name="Klenk H.-P."/>
        </authorList>
    </citation>
    <scope>NUCLEOTIDE SEQUENCE [LARGE SCALE GENOMIC DNA]</scope>
    <source>
        <strain evidence="3 4">CXB654</strain>
    </source>
</reference>
<dbReference type="EMBL" id="JACCCC010000001">
    <property type="protein sequence ID" value="NYE48436.1"/>
    <property type="molecule type" value="Genomic_DNA"/>
</dbReference>
<accession>A0A852TVD0</accession>
<dbReference type="Proteomes" id="UP000589036">
    <property type="component" value="Unassembled WGS sequence"/>
</dbReference>
<evidence type="ECO:0000313" key="3">
    <source>
        <dbReference type="EMBL" id="NYE48436.1"/>
    </source>
</evidence>
<evidence type="ECO:0000313" key="4">
    <source>
        <dbReference type="Proteomes" id="UP000589036"/>
    </source>
</evidence>
<dbReference type="PANTHER" id="PTHR43674">
    <property type="entry name" value="NITRILASE C965.09-RELATED"/>
    <property type="match status" value="1"/>
</dbReference>
<dbReference type="Pfam" id="PF00795">
    <property type="entry name" value="CN_hydrolase"/>
    <property type="match status" value="1"/>
</dbReference>
<comment type="caution">
    <text evidence="3">The sequence shown here is derived from an EMBL/GenBank/DDBJ whole genome shotgun (WGS) entry which is preliminary data.</text>
</comment>
<evidence type="ECO:0000256" key="1">
    <source>
        <dbReference type="ARBA" id="ARBA00022801"/>
    </source>
</evidence>
<sequence>MSAWLPVTVVQDPPIPAAGDPDLFAAQARDAMRRFPRTRLLVYPELHLYADPDPDPDPGSGAAAAGRPAAPERLAGLAEPLDGPLATALAATAAELGVWLLPGTLCEPDGRGGVYNTSVLFSPEGRIAGAYRKCFPWRPYETFTPGSGFTVVDVPEWGRIGLSICYDTWFPEVARQLAAMGADLIVTPAQTTTADREQELVMTRAAAIANQVFVVNANAAGPIGAGRSLVADPEGRVRTQAQDGPAVLTDVLDADEVARVREHGTAGLNRIWHQFTDEDAPLDLPFYRGRIDPADWSAVARRPLGSRPRPDREPHA</sequence>
<dbReference type="InterPro" id="IPR050345">
    <property type="entry name" value="Aliph_Amidase/BUP"/>
</dbReference>
<dbReference type="GO" id="GO:0016811">
    <property type="term" value="F:hydrolase activity, acting on carbon-nitrogen (but not peptide) bonds, in linear amides"/>
    <property type="evidence" value="ECO:0007669"/>
    <property type="project" value="TreeGrafter"/>
</dbReference>
<dbReference type="InterPro" id="IPR036526">
    <property type="entry name" value="C-N_Hydrolase_sf"/>
</dbReference>
<dbReference type="PANTHER" id="PTHR43674:SF16">
    <property type="entry name" value="CARBON-NITROGEN FAMILY, PUTATIVE (AFU_ORTHOLOGUE AFUA_5G02350)-RELATED"/>
    <property type="match status" value="1"/>
</dbReference>
<dbReference type="AlphaFoldDB" id="A0A852TVD0"/>
<protein>
    <submittedName>
        <fullName evidence="3">Putative amidohydrolase</fullName>
    </submittedName>
</protein>
<gene>
    <name evidence="3" type="ORF">HDA32_003556</name>
</gene>